<gene>
    <name evidence="2" type="ORF">TSAR_001105</name>
</gene>
<evidence type="ECO:0000313" key="2">
    <source>
        <dbReference type="EMBL" id="OXU29988.1"/>
    </source>
</evidence>
<reference evidence="2 3" key="1">
    <citation type="journal article" date="2017" name="Curr. Biol.">
        <title>The Evolution of Venom by Co-option of Single-Copy Genes.</title>
        <authorList>
            <person name="Martinson E.O."/>
            <person name="Mrinalini"/>
            <person name="Kelkar Y.D."/>
            <person name="Chang C.H."/>
            <person name="Werren J.H."/>
        </authorList>
    </citation>
    <scope>NUCLEOTIDE SEQUENCE [LARGE SCALE GENOMIC DNA]</scope>
    <source>
        <strain evidence="2 3">Alberta</strain>
        <tissue evidence="2">Whole body</tissue>
    </source>
</reference>
<name>A0A232FHQ3_9HYME</name>
<dbReference type="OrthoDB" id="7553586at2759"/>
<sequence length="343" mass="38583">MYYQTKSGQIKICLNSKLHENSGKLDHPTFQKRQNRRVQHQLIETLIQNVISNGPAGLLHASILSKLLNRCIRVWSQNVLIEKFGKVDGKPLIDVEFKSRRSSHHLGHWTLKGGKNPVVQPFEAGLGPNDCLYDVVASQTGFTSAELRQRTAIEMYRNQRSIVKLIVARCSDAGDRSFWSFANWMLGGARYSGNSPTDAQRVLNASQYGQCHPEGRQGHPRGHASHPQASGSTESVENYSYSRWRSGFLSRDEQDLVCHYALITSSACDLMARLNNGQFKDDAHIGRHQLDYDPLPKAQIWSGGQPQGSPGDFYTVILVGKHFLNRYNDPSADIFILTFYPKV</sequence>
<proteinExistence type="predicted"/>
<keyword evidence="3" id="KW-1185">Reference proteome</keyword>
<evidence type="ECO:0000313" key="3">
    <source>
        <dbReference type="Proteomes" id="UP000215335"/>
    </source>
</evidence>
<accession>A0A232FHQ3</accession>
<dbReference type="EMBL" id="NNAY01000212">
    <property type="protein sequence ID" value="OXU29988.1"/>
    <property type="molecule type" value="Genomic_DNA"/>
</dbReference>
<evidence type="ECO:0000256" key="1">
    <source>
        <dbReference type="SAM" id="MobiDB-lite"/>
    </source>
</evidence>
<comment type="caution">
    <text evidence="2">The sequence shown here is derived from an EMBL/GenBank/DDBJ whole genome shotgun (WGS) entry which is preliminary data.</text>
</comment>
<feature type="region of interest" description="Disordered" evidence="1">
    <location>
        <begin position="209"/>
        <end position="235"/>
    </location>
</feature>
<protein>
    <submittedName>
        <fullName evidence="2">Uncharacterized protein</fullName>
    </submittedName>
</protein>
<dbReference type="AlphaFoldDB" id="A0A232FHQ3"/>
<dbReference type="Proteomes" id="UP000215335">
    <property type="component" value="Unassembled WGS sequence"/>
</dbReference>
<organism evidence="2 3">
    <name type="scientific">Trichomalopsis sarcophagae</name>
    <dbReference type="NCBI Taxonomy" id="543379"/>
    <lineage>
        <taxon>Eukaryota</taxon>
        <taxon>Metazoa</taxon>
        <taxon>Ecdysozoa</taxon>
        <taxon>Arthropoda</taxon>
        <taxon>Hexapoda</taxon>
        <taxon>Insecta</taxon>
        <taxon>Pterygota</taxon>
        <taxon>Neoptera</taxon>
        <taxon>Endopterygota</taxon>
        <taxon>Hymenoptera</taxon>
        <taxon>Apocrita</taxon>
        <taxon>Proctotrupomorpha</taxon>
        <taxon>Chalcidoidea</taxon>
        <taxon>Pteromalidae</taxon>
        <taxon>Pteromalinae</taxon>
        <taxon>Trichomalopsis</taxon>
    </lineage>
</organism>